<dbReference type="PANTHER" id="PTHR24095">
    <property type="entry name" value="ACETYL-COENZYME A SYNTHETASE"/>
    <property type="match status" value="1"/>
</dbReference>
<name>A0A835TVM5_9PASS</name>
<keyword evidence="4 8" id="KW-0547">Nucleotide-binding</keyword>
<keyword evidence="6" id="KW-0443">Lipid metabolism</keyword>
<dbReference type="GO" id="GO:0003987">
    <property type="term" value="F:acetate-CoA ligase activity"/>
    <property type="evidence" value="ECO:0007669"/>
    <property type="project" value="UniProtKB-UniRule"/>
</dbReference>
<dbReference type="PROSITE" id="PS00455">
    <property type="entry name" value="AMP_BINDING"/>
    <property type="match status" value="1"/>
</dbReference>
<feature type="domain" description="AMP-dependent synthetase/ligase" evidence="9">
    <location>
        <begin position="92"/>
        <end position="484"/>
    </location>
</feature>
<reference evidence="13" key="3">
    <citation type="submission" date="2022-01" db="EMBL/GenBank/DDBJ databases">
        <authorList>
            <person name="Rubenstein D.R."/>
        </authorList>
    </citation>
    <scope>NUCLEOTIDE SEQUENCE</scope>
    <source>
        <strain evidence="13">SS15</strain>
        <tissue evidence="13">Liver</tissue>
    </source>
</reference>
<dbReference type="GO" id="GO:0005524">
    <property type="term" value="F:ATP binding"/>
    <property type="evidence" value="ECO:0007669"/>
    <property type="project" value="UniProtKB-UniRule"/>
</dbReference>
<dbReference type="InterPro" id="IPR011904">
    <property type="entry name" value="Ac_CoA_lig"/>
</dbReference>
<evidence type="ECO:0000256" key="1">
    <source>
        <dbReference type="ARBA" id="ARBA00001884"/>
    </source>
</evidence>
<dbReference type="Gene3D" id="3.40.50.12780">
    <property type="entry name" value="N-terminal domain of ligase-like"/>
    <property type="match status" value="1"/>
</dbReference>
<evidence type="ECO:0000256" key="6">
    <source>
        <dbReference type="ARBA" id="ARBA00023098"/>
    </source>
</evidence>
<dbReference type="GO" id="GO:0019427">
    <property type="term" value="P:acetyl-CoA biosynthetic process from acetate"/>
    <property type="evidence" value="ECO:0007669"/>
    <property type="project" value="InterPro"/>
</dbReference>
<evidence type="ECO:0000256" key="3">
    <source>
        <dbReference type="ARBA" id="ARBA00022598"/>
    </source>
</evidence>
<dbReference type="InterPro" id="IPR042099">
    <property type="entry name" value="ANL_N_sf"/>
</dbReference>
<dbReference type="FunFam" id="3.40.50.12780:FF:000001">
    <property type="entry name" value="Acetyl-coenzyme A synthetase"/>
    <property type="match status" value="1"/>
</dbReference>
<sequence length="811" mass="89933">MQCPSGLVAARSWSHRPLTAYMPEAVAFPRPKDHQDLYKVSVEQSDIFWGALGRSRLTWITPFHSVQDCDLCQGRISWFLGGQLNVTVNCLDRHVHVAPDKVALIWEKDEPGEEVRVTYRELLELTCRLGNTLKRQGVKQGDRVTIYMPPCPLAVASMLACARIGAVHAVVFAGFSAESLADRIRDAQSETVITVNQGLRGGKIIELKKTVDQAVKQCPGVKRVLVSMRTSSKVPMTALDVPLEEEMMKEDACCEPAVMDSEDMLFLLYTSGSTGKPKGLVHSQAGYLLFAALTHKYVFDYQDRDIFGCVADIGWITGHTYVVYGPLCNGGTTVLFESTPVYPNPGRYWETVERLRINQFYGAPTAIRLLLRYGDEWVKKYDRSSLKLLGSVGEPINREAWEWYFCVVGETRCPVVDTWWQTETGGICISPRPSNPGAEILPGMAMRPFFGISPCLLDNKGNILLENDVSGALCISQAWPGMARTIYNDHKRFLETYLTPYPGFFFTGDGVYRTSEGYYQLTGRLDDVISISGHRLGTAEVEDIVTHHVAVAESAVIGYPHEIKGEGAYVFVVLKKDSGYTQETLTAELQELISKKIAKYAAPDYVQVTQANWFNMHTGRLAKPFPSTLTLTPSQVTHRLPKTRSGKIMRRVLRKIVENKANELGDLTTLDDHEAVQQIIEGHKHLACLHPTGLQGMITAGSRAEARAKTDPGLTCSRRLPSVKKGRCGRNTTPRGPKQVSILMLPAQRQTLITPAVPGSNSPLPCIVLSHEVANKSPQKHVKLWSYRGVNNDQSHGNGSQCFEPGEVLAP</sequence>
<dbReference type="InterPro" id="IPR020845">
    <property type="entry name" value="AMP-binding_CS"/>
</dbReference>
<keyword evidence="3 8" id="KW-0436">Ligase</keyword>
<dbReference type="NCBIfam" id="NF001208">
    <property type="entry name" value="PRK00174.1"/>
    <property type="match status" value="1"/>
</dbReference>
<feature type="domain" description="Acetyl-coenzyme A synthetase N-terminal" evidence="11">
    <location>
        <begin position="35"/>
        <end position="90"/>
    </location>
</feature>
<evidence type="ECO:0000256" key="8">
    <source>
        <dbReference type="RuleBase" id="RU361147"/>
    </source>
</evidence>
<dbReference type="Pfam" id="PF00501">
    <property type="entry name" value="AMP-binding"/>
    <property type="match status" value="1"/>
</dbReference>
<dbReference type="GO" id="GO:0005739">
    <property type="term" value="C:mitochondrion"/>
    <property type="evidence" value="ECO:0007669"/>
    <property type="project" value="TreeGrafter"/>
</dbReference>
<dbReference type="InterPro" id="IPR045851">
    <property type="entry name" value="AMP-bd_C_sf"/>
</dbReference>
<dbReference type="Gene3D" id="3.30.300.30">
    <property type="match status" value="1"/>
</dbReference>
<protein>
    <recommendedName>
        <fullName evidence="8">Acetyl-coenzyme A synthetase</fullName>
        <ecNumber evidence="8">6.2.1.1</ecNumber>
    </recommendedName>
</protein>
<evidence type="ECO:0000313" key="14">
    <source>
        <dbReference type="Proteomes" id="UP000618051"/>
    </source>
</evidence>
<dbReference type="Pfam" id="PF13193">
    <property type="entry name" value="AMP-binding_C"/>
    <property type="match status" value="1"/>
</dbReference>
<evidence type="ECO:0000256" key="5">
    <source>
        <dbReference type="ARBA" id="ARBA00022840"/>
    </source>
</evidence>
<dbReference type="InterPro" id="IPR000873">
    <property type="entry name" value="AMP-dep_synth/lig_dom"/>
</dbReference>
<evidence type="ECO:0000256" key="4">
    <source>
        <dbReference type="ARBA" id="ARBA00022741"/>
    </source>
</evidence>
<dbReference type="OrthoDB" id="1706066at2759"/>
<comment type="catalytic activity">
    <reaction evidence="7">
        <text>propanoate + ATP + CoA = propanoyl-CoA + AMP + diphosphate</text>
        <dbReference type="Rhea" id="RHEA:20373"/>
        <dbReference type="ChEBI" id="CHEBI:17272"/>
        <dbReference type="ChEBI" id="CHEBI:30616"/>
        <dbReference type="ChEBI" id="CHEBI:33019"/>
        <dbReference type="ChEBI" id="CHEBI:57287"/>
        <dbReference type="ChEBI" id="CHEBI:57392"/>
        <dbReference type="ChEBI" id="CHEBI:456215"/>
        <dbReference type="EC" id="6.2.1.17"/>
    </reaction>
    <physiologicalReaction direction="left-to-right" evidence="7">
        <dbReference type="Rhea" id="RHEA:20374"/>
    </physiologicalReaction>
</comment>
<dbReference type="EMBL" id="JADDUC010000058">
    <property type="protein sequence ID" value="KAG0120797.1"/>
    <property type="molecule type" value="Genomic_DNA"/>
</dbReference>
<evidence type="ECO:0000259" key="9">
    <source>
        <dbReference type="Pfam" id="PF00501"/>
    </source>
</evidence>
<dbReference type="AlphaFoldDB" id="A0A835TVM5"/>
<dbReference type="Proteomes" id="UP000618051">
    <property type="component" value="Unassembled WGS sequence"/>
</dbReference>
<dbReference type="Pfam" id="PF16177">
    <property type="entry name" value="ACAS_N"/>
    <property type="match status" value="1"/>
</dbReference>
<evidence type="ECO:0000256" key="7">
    <source>
        <dbReference type="ARBA" id="ARBA00049004"/>
    </source>
</evidence>
<evidence type="ECO:0000259" key="10">
    <source>
        <dbReference type="Pfam" id="PF13193"/>
    </source>
</evidence>
<evidence type="ECO:0000313" key="13">
    <source>
        <dbReference type="EMBL" id="KAI1237734.1"/>
    </source>
</evidence>
<feature type="domain" description="AMP-binding enzyme C-terminal" evidence="10">
    <location>
        <begin position="540"/>
        <end position="609"/>
    </location>
</feature>
<dbReference type="CDD" id="cd05966">
    <property type="entry name" value="ACS"/>
    <property type="match status" value="1"/>
</dbReference>
<comment type="similarity">
    <text evidence="2 8">Belongs to the ATP-dependent AMP-binding enzyme family.</text>
</comment>
<dbReference type="GO" id="GO:0006629">
    <property type="term" value="P:lipid metabolic process"/>
    <property type="evidence" value="ECO:0007669"/>
    <property type="project" value="UniProtKB-KW"/>
</dbReference>
<evidence type="ECO:0000313" key="12">
    <source>
        <dbReference type="EMBL" id="KAG0120797.1"/>
    </source>
</evidence>
<gene>
    <name evidence="13" type="ORF">IHE44_0013820</name>
    <name evidence="12" type="ORF">IHE44_011964</name>
</gene>
<dbReference type="GO" id="GO:0050218">
    <property type="term" value="F:propionate-CoA ligase activity"/>
    <property type="evidence" value="ECO:0007669"/>
    <property type="project" value="UniProtKB-EC"/>
</dbReference>
<dbReference type="NCBIfam" id="TIGR02188">
    <property type="entry name" value="Ac_CoA_lig_AcsA"/>
    <property type="match status" value="1"/>
</dbReference>
<dbReference type="GO" id="GO:0016208">
    <property type="term" value="F:AMP binding"/>
    <property type="evidence" value="ECO:0007669"/>
    <property type="project" value="InterPro"/>
</dbReference>
<reference evidence="12" key="1">
    <citation type="submission" date="2020-10" db="EMBL/GenBank/DDBJ databases">
        <title>Feather gene expression reveals the developmental basis of iridescence in African starlings.</title>
        <authorList>
            <person name="Rubenstein D.R."/>
        </authorList>
    </citation>
    <scope>NUCLEOTIDE SEQUENCE</scope>
    <source>
        <strain evidence="12">SS15</strain>
        <tissue evidence="12">Liver</tissue>
    </source>
</reference>
<evidence type="ECO:0000256" key="2">
    <source>
        <dbReference type="ARBA" id="ARBA00006432"/>
    </source>
</evidence>
<dbReference type="InterPro" id="IPR025110">
    <property type="entry name" value="AMP-bd_C"/>
</dbReference>
<accession>A0A835TVM5</accession>
<comment type="catalytic activity">
    <reaction evidence="1">
        <text>acetate + ATP + CoA = acetyl-CoA + AMP + diphosphate</text>
        <dbReference type="Rhea" id="RHEA:23176"/>
        <dbReference type="ChEBI" id="CHEBI:30089"/>
        <dbReference type="ChEBI" id="CHEBI:30616"/>
        <dbReference type="ChEBI" id="CHEBI:33019"/>
        <dbReference type="ChEBI" id="CHEBI:57287"/>
        <dbReference type="ChEBI" id="CHEBI:57288"/>
        <dbReference type="ChEBI" id="CHEBI:456215"/>
        <dbReference type="EC" id="6.2.1.1"/>
    </reaction>
    <physiologicalReaction direction="left-to-right" evidence="1">
        <dbReference type="Rhea" id="RHEA:23177"/>
    </physiologicalReaction>
</comment>
<dbReference type="EC" id="6.2.1.1" evidence="8"/>
<proteinExistence type="inferred from homology"/>
<organism evidence="12">
    <name type="scientific">Lamprotornis superbus</name>
    <dbReference type="NCBI Taxonomy" id="245042"/>
    <lineage>
        <taxon>Eukaryota</taxon>
        <taxon>Metazoa</taxon>
        <taxon>Chordata</taxon>
        <taxon>Craniata</taxon>
        <taxon>Vertebrata</taxon>
        <taxon>Euteleostomi</taxon>
        <taxon>Archelosauria</taxon>
        <taxon>Archosauria</taxon>
        <taxon>Dinosauria</taxon>
        <taxon>Saurischia</taxon>
        <taxon>Theropoda</taxon>
        <taxon>Coelurosauria</taxon>
        <taxon>Aves</taxon>
        <taxon>Neognathae</taxon>
        <taxon>Neoaves</taxon>
        <taxon>Telluraves</taxon>
        <taxon>Australaves</taxon>
        <taxon>Passeriformes</taxon>
        <taxon>Sturnidae</taxon>
        <taxon>Lamprotornis</taxon>
    </lineage>
</organism>
<dbReference type="EMBL" id="JADDUC020000007">
    <property type="protein sequence ID" value="KAI1237734.1"/>
    <property type="molecule type" value="Genomic_DNA"/>
</dbReference>
<dbReference type="SUPFAM" id="SSF56801">
    <property type="entry name" value="Acetyl-CoA synthetase-like"/>
    <property type="match status" value="1"/>
</dbReference>
<keyword evidence="5 8" id="KW-0067">ATP-binding</keyword>
<keyword evidence="14" id="KW-1185">Reference proteome</keyword>
<dbReference type="InterPro" id="IPR032387">
    <property type="entry name" value="ACAS_N"/>
</dbReference>
<comment type="caution">
    <text evidence="12">The sequence shown here is derived from an EMBL/GenBank/DDBJ whole genome shotgun (WGS) entry which is preliminary data.</text>
</comment>
<evidence type="ECO:0000259" key="11">
    <source>
        <dbReference type="Pfam" id="PF16177"/>
    </source>
</evidence>
<dbReference type="PANTHER" id="PTHR24095:SF83">
    <property type="entry name" value="ACETYL-COENZYME A SYNTHETASE"/>
    <property type="match status" value="1"/>
</dbReference>
<reference evidence="13 14" key="2">
    <citation type="journal article" date="2021" name="J. Hered.">
        <title>Feather Gene Expression Elucidates the Developmental Basis of Plumage Iridescence in African Starlings.</title>
        <authorList>
            <person name="Rubenstein D.R."/>
            <person name="Corvelo A."/>
            <person name="MacManes M.D."/>
            <person name="Maia R."/>
            <person name="Narzisi G."/>
            <person name="Rousaki A."/>
            <person name="Vandenabeele P."/>
            <person name="Shawkey M.D."/>
            <person name="Solomon J."/>
        </authorList>
    </citation>
    <scope>NUCLEOTIDE SEQUENCE [LARGE SCALE GENOMIC DNA]</scope>
    <source>
        <strain evidence="13">SS15</strain>
    </source>
</reference>